<dbReference type="EMBL" id="JACTNG010000010">
    <property type="protein sequence ID" value="MBO1080710.1"/>
    <property type="molecule type" value="Genomic_DNA"/>
</dbReference>
<gene>
    <name evidence="9" type="ORF">IAI61_16825</name>
</gene>
<keyword evidence="7" id="KW-1133">Transmembrane helix</keyword>
<name>A0ABS3KTB0_9PROT</name>
<dbReference type="Gene3D" id="3.50.50.60">
    <property type="entry name" value="FAD/NAD(P)-binding domain"/>
    <property type="match status" value="1"/>
</dbReference>
<dbReference type="PANTHER" id="PTHR13789">
    <property type="entry name" value="MONOOXYGENASE"/>
    <property type="match status" value="1"/>
</dbReference>
<keyword evidence="3" id="KW-0274">FAD</keyword>
<evidence type="ECO:0000256" key="7">
    <source>
        <dbReference type="SAM" id="Phobius"/>
    </source>
</evidence>
<evidence type="ECO:0000259" key="8">
    <source>
        <dbReference type="Pfam" id="PF01494"/>
    </source>
</evidence>
<comment type="caution">
    <text evidence="9">The sequence shown here is derived from an EMBL/GenBank/DDBJ whole genome shotgun (WGS) entry which is preliminary data.</text>
</comment>
<evidence type="ECO:0000256" key="4">
    <source>
        <dbReference type="ARBA" id="ARBA00023002"/>
    </source>
</evidence>
<keyword evidence="7" id="KW-0472">Membrane</keyword>
<reference evidence="9 10" key="1">
    <citation type="submission" date="2020-09" db="EMBL/GenBank/DDBJ databases">
        <title>Roseomonas.</title>
        <authorList>
            <person name="Zhu W."/>
        </authorList>
    </citation>
    <scope>NUCLEOTIDE SEQUENCE [LARGE SCALE GENOMIC DNA]</scope>
    <source>
        <strain evidence="9 10">573</strain>
    </source>
</reference>
<dbReference type="PRINTS" id="PR00420">
    <property type="entry name" value="RNGMNOXGNASE"/>
</dbReference>
<evidence type="ECO:0000313" key="9">
    <source>
        <dbReference type="EMBL" id="MBO1080710.1"/>
    </source>
</evidence>
<organism evidence="9 10">
    <name type="scientific">Roseomonas haemaphysalidis</name>
    <dbReference type="NCBI Taxonomy" id="2768162"/>
    <lineage>
        <taxon>Bacteria</taxon>
        <taxon>Pseudomonadati</taxon>
        <taxon>Pseudomonadota</taxon>
        <taxon>Alphaproteobacteria</taxon>
        <taxon>Acetobacterales</taxon>
        <taxon>Roseomonadaceae</taxon>
        <taxon>Roseomonas</taxon>
    </lineage>
</organism>
<evidence type="ECO:0000256" key="1">
    <source>
        <dbReference type="ARBA" id="ARBA00001974"/>
    </source>
</evidence>
<feature type="domain" description="FAD-binding" evidence="8">
    <location>
        <begin position="12"/>
        <end position="356"/>
    </location>
</feature>
<evidence type="ECO:0000256" key="2">
    <source>
        <dbReference type="ARBA" id="ARBA00022630"/>
    </source>
</evidence>
<dbReference type="PANTHER" id="PTHR13789:SF318">
    <property type="entry name" value="GERANYLGERANYL DIPHOSPHATE REDUCTASE"/>
    <property type="match status" value="1"/>
</dbReference>
<accession>A0ABS3KTB0</accession>
<comment type="cofactor">
    <cofactor evidence="1">
        <name>FAD</name>
        <dbReference type="ChEBI" id="CHEBI:57692"/>
    </cofactor>
</comment>
<keyword evidence="4" id="KW-0560">Oxidoreductase</keyword>
<feature type="region of interest" description="Disordered" evidence="6">
    <location>
        <begin position="367"/>
        <end position="387"/>
    </location>
</feature>
<keyword evidence="2" id="KW-0285">Flavoprotein</keyword>
<keyword evidence="7" id="KW-0812">Transmembrane</keyword>
<evidence type="ECO:0000313" key="10">
    <source>
        <dbReference type="Proteomes" id="UP001518989"/>
    </source>
</evidence>
<feature type="transmembrane region" description="Helical" evidence="7">
    <location>
        <begin position="12"/>
        <end position="33"/>
    </location>
</feature>
<dbReference type="Pfam" id="PF01494">
    <property type="entry name" value="FAD_binding_3"/>
    <property type="match status" value="1"/>
</dbReference>
<dbReference type="GO" id="GO:0004497">
    <property type="term" value="F:monooxygenase activity"/>
    <property type="evidence" value="ECO:0007669"/>
    <property type="project" value="UniProtKB-KW"/>
</dbReference>
<dbReference type="InterPro" id="IPR002938">
    <property type="entry name" value="FAD-bd"/>
</dbReference>
<dbReference type="InterPro" id="IPR036188">
    <property type="entry name" value="FAD/NAD-bd_sf"/>
</dbReference>
<evidence type="ECO:0000256" key="3">
    <source>
        <dbReference type="ARBA" id="ARBA00022827"/>
    </source>
</evidence>
<sequence length="396" mass="42572">MASTNSDRPARIMVAGGGIGGMTAALALIRAGFSVTLLEQAPVLGDVGAGLTVQPSATRAIDYLGLGAAFRRFADPSPSSWVFHHRTGEAIAELMSAGHAADADGVTWYHRVHRADFLAMLESAIRAASPDTLRLGCRVARVEQGGGRVVAVLADGTRVEGDALVGADGARSPIRAQLFDTGTPQFRGQVAYRCLIPMERVRDALGGRTSGTYIGPGRIFNQYPVRRGTILNCVGIVRTGDWQEEGWSTPATHEEFRAQFAGWHESLTGVIAEAPGDQLIKWALYDRDPLPRWSDGRITLLGDAAHPILPFLGLAGAMAIEDAVVLARACAASPDDLEAAFLNYERVRQPRTRHVLINSREQGEVYQDSDTDAYATRPRPNADPELYTYNPATAAL</sequence>
<protein>
    <submittedName>
        <fullName evidence="9">FAD-dependent monooxygenase</fullName>
    </submittedName>
</protein>
<evidence type="ECO:0000256" key="5">
    <source>
        <dbReference type="ARBA" id="ARBA00023033"/>
    </source>
</evidence>
<keyword evidence="10" id="KW-1185">Reference proteome</keyword>
<dbReference type="InterPro" id="IPR050493">
    <property type="entry name" value="FAD-dep_Monooxygenase_BioMet"/>
</dbReference>
<evidence type="ECO:0000256" key="6">
    <source>
        <dbReference type="SAM" id="MobiDB-lite"/>
    </source>
</evidence>
<dbReference type="SUPFAM" id="SSF54373">
    <property type="entry name" value="FAD-linked reductases, C-terminal domain"/>
    <property type="match status" value="1"/>
</dbReference>
<dbReference type="RefSeq" id="WP_207418893.1">
    <property type="nucleotide sequence ID" value="NZ_CP061177.1"/>
</dbReference>
<proteinExistence type="predicted"/>
<keyword evidence="5 9" id="KW-0503">Monooxygenase</keyword>
<dbReference type="SUPFAM" id="SSF51905">
    <property type="entry name" value="FAD/NAD(P)-binding domain"/>
    <property type="match status" value="1"/>
</dbReference>
<dbReference type="Proteomes" id="UP001518989">
    <property type="component" value="Unassembled WGS sequence"/>
</dbReference>